<comment type="function">
    <text evidence="6">Catalyzes the phosphorylation of D-xylulose to D-xylulose 5-phosphate.</text>
</comment>
<dbReference type="AlphaFoldDB" id="A0A5C6AVN9"/>
<evidence type="ECO:0000256" key="4">
    <source>
        <dbReference type="ARBA" id="ARBA00022777"/>
    </source>
</evidence>
<name>A0A5C6AVN9_9BACT</name>
<dbReference type="RefSeq" id="WP_146576040.1">
    <property type="nucleotide sequence ID" value="NZ_SJPM01000001.1"/>
</dbReference>
<evidence type="ECO:0000256" key="6">
    <source>
        <dbReference type="HAMAP-Rule" id="MF_02220"/>
    </source>
</evidence>
<evidence type="ECO:0000259" key="9">
    <source>
        <dbReference type="Pfam" id="PF02782"/>
    </source>
</evidence>
<dbReference type="InterPro" id="IPR043129">
    <property type="entry name" value="ATPase_NBD"/>
</dbReference>
<evidence type="ECO:0000256" key="3">
    <source>
        <dbReference type="ARBA" id="ARBA00022741"/>
    </source>
</evidence>
<keyword evidence="3 6" id="KW-0547">Nucleotide-binding</keyword>
<dbReference type="GO" id="GO:0005524">
    <property type="term" value="F:ATP binding"/>
    <property type="evidence" value="ECO:0007669"/>
    <property type="project" value="UniProtKB-UniRule"/>
</dbReference>
<feature type="binding site" evidence="6">
    <location>
        <begin position="81"/>
        <end position="82"/>
    </location>
    <ligand>
        <name>substrate</name>
    </ligand>
</feature>
<evidence type="ECO:0000256" key="2">
    <source>
        <dbReference type="ARBA" id="ARBA00022679"/>
    </source>
</evidence>
<keyword evidence="2 6" id="KW-0808">Transferase</keyword>
<evidence type="ECO:0000259" key="8">
    <source>
        <dbReference type="Pfam" id="PF00370"/>
    </source>
</evidence>
<evidence type="ECO:0000313" key="11">
    <source>
        <dbReference type="Proteomes" id="UP000316213"/>
    </source>
</evidence>
<comment type="similarity">
    <text evidence="1 6 7">Belongs to the FGGY kinase family.</text>
</comment>
<comment type="caution">
    <text evidence="10">The sequence shown here is derived from an EMBL/GenBank/DDBJ whole genome shotgun (WGS) entry which is preliminary data.</text>
</comment>
<reference evidence="10 11" key="1">
    <citation type="submission" date="2019-02" db="EMBL/GenBank/DDBJ databases">
        <title>Deep-cultivation of Planctomycetes and their phenomic and genomic characterization uncovers novel biology.</title>
        <authorList>
            <person name="Wiegand S."/>
            <person name="Jogler M."/>
            <person name="Boedeker C."/>
            <person name="Pinto D."/>
            <person name="Vollmers J."/>
            <person name="Rivas-Marin E."/>
            <person name="Kohn T."/>
            <person name="Peeters S.H."/>
            <person name="Heuer A."/>
            <person name="Rast P."/>
            <person name="Oberbeckmann S."/>
            <person name="Bunk B."/>
            <person name="Jeske O."/>
            <person name="Meyerdierks A."/>
            <person name="Storesund J.E."/>
            <person name="Kallscheuer N."/>
            <person name="Luecker S."/>
            <person name="Lage O.M."/>
            <person name="Pohl T."/>
            <person name="Merkel B.J."/>
            <person name="Hornburger P."/>
            <person name="Mueller R.-W."/>
            <person name="Bruemmer F."/>
            <person name="Labrenz M."/>
            <person name="Spormann A.M."/>
            <person name="Op Den Camp H."/>
            <person name="Overmann J."/>
            <person name="Amann R."/>
            <person name="Jetten M.S.M."/>
            <person name="Mascher T."/>
            <person name="Medema M.H."/>
            <person name="Devos D.P."/>
            <person name="Kaster A.-K."/>
            <person name="Ovreas L."/>
            <person name="Rohde M."/>
            <person name="Galperin M.Y."/>
            <person name="Jogler C."/>
        </authorList>
    </citation>
    <scope>NUCLEOTIDE SEQUENCE [LARGE SCALE GENOMIC DNA]</scope>
    <source>
        <strain evidence="10 11">Pla100</strain>
    </source>
</reference>
<keyword evidence="6 7" id="KW-0859">Xylose metabolism</keyword>
<feature type="domain" description="Carbohydrate kinase FGGY C-terminal" evidence="9">
    <location>
        <begin position="258"/>
        <end position="449"/>
    </location>
</feature>
<dbReference type="NCBIfam" id="TIGR01312">
    <property type="entry name" value="XylB"/>
    <property type="match status" value="1"/>
</dbReference>
<dbReference type="GO" id="GO:0005998">
    <property type="term" value="P:xylulose catabolic process"/>
    <property type="evidence" value="ECO:0007669"/>
    <property type="project" value="UniProtKB-UniRule"/>
</dbReference>
<dbReference type="PANTHER" id="PTHR43095">
    <property type="entry name" value="SUGAR KINASE"/>
    <property type="match status" value="1"/>
</dbReference>
<keyword evidence="11" id="KW-1185">Reference proteome</keyword>
<keyword evidence="5 6" id="KW-0067">ATP-binding</keyword>
<sequence length="507" mass="54477">MSYYLGIDIGTSGTKTLLIDQSGKVLAEADAGYPMEQPRPGWTQQDPEDWWNATVKTVRAVMRQSKVDKNDVKAIGLSGQMHGSVFLDAQDNVIRPALLWNDQRTAVQCESITSAAGSREELIKLVANPALTGFQAPKILWLRDNEKRNFDKLAKVLLPKDDIRRRLTGEYVSEVSDASGTLLLDVQARNWSTELLGRLQLDRSLLPDVVESEDVTGKLTAAAAKQLGLTTQCQVVGGAGDCAAGAIGNGIVRSGLLSTSIGTSGVMFVHSDEPSIDAAGRLHTFCHAVRGKWHMMGVNLTSGGSLQWWVENVIQGLAGVPAAKSFEAATAEAAGVPAGSGSLVFLPYLNGERTPHADPHARGAFVGMNLTHDRAAMTRSVMEGITFALRDSLAIIESMGVPVRQIRASGGGSKNKLWRQMQADVFGKKITTLKVEQGPAYGVALLAAVGDGAYKSIEQACKATIEVAEETKPDAKAKATYNELFPIYRDLYGNLKDSMHRLAELSS</sequence>
<dbReference type="HAMAP" id="MF_02220">
    <property type="entry name" value="XylB"/>
    <property type="match status" value="1"/>
</dbReference>
<dbReference type="SUPFAM" id="SSF53067">
    <property type="entry name" value="Actin-like ATPase domain"/>
    <property type="match status" value="2"/>
</dbReference>
<dbReference type="InterPro" id="IPR000577">
    <property type="entry name" value="Carb_kinase_FGGY"/>
</dbReference>
<keyword evidence="6 7" id="KW-0119">Carbohydrate metabolism</keyword>
<dbReference type="GO" id="GO:0004856">
    <property type="term" value="F:D-xylulokinase activity"/>
    <property type="evidence" value="ECO:0007669"/>
    <property type="project" value="UniProtKB-UniRule"/>
</dbReference>
<dbReference type="InterPro" id="IPR018485">
    <property type="entry name" value="FGGY_C"/>
</dbReference>
<dbReference type="InterPro" id="IPR006000">
    <property type="entry name" value="Xylulokinase"/>
</dbReference>
<protein>
    <recommendedName>
        <fullName evidence="6 7">Xylulose kinase</fullName>
        <shortName evidence="6 7">Xylulokinase</shortName>
        <ecNumber evidence="6 7">2.7.1.17</ecNumber>
    </recommendedName>
</protein>
<dbReference type="Pfam" id="PF00370">
    <property type="entry name" value="FGGY_N"/>
    <property type="match status" value="1"/>
</dbReference>
<dbReference type="InterPro" id="IPR050406">
    <property type="entry name" value="FGGY_Carb_Kinase"/>
</dbReference>
<keyword evidence="4 6" id="KW-0418">Kinase</keyword>
<feature type="active site" description="Proton acceptor" evidence="6">
    <location>
        <position position="241"/>
    </location>
</feature>
<dbReference type="InterPro" id="IPR018484">
    <property type="entry name" value="FGGY_N"/>
</dbReference>
<dbReference type="Proteomes" id="UP000316213">
    <property type="component" value="Unassembled WGS sequence"/>
</dbReference>
<dbReference type="Pfam" id="PF02782">
    <property type="entry name" value="FGGY_C"/>
    <property type="match status" value="1"/>
</dbReference>
<feature type="domain" description="Carbohydrate kinase FGGY N-terminal" evidence="8">
    <location>
        <begin position="3"/>
        <end position="248"/>
    </location>
</feature>
<accession>A0A5C6AVN9</accession>
<dbReference type="PIRSF" id="PIRSF000538">
    <property type="entry name" value="GlpK"/>
    <property type="match status" value="1"/>
</dbReference>
<dbReference type="EMBL" id="SJPM01000001">
    <property type="protein sequence ID" value="TWU03547.1"/>
    <property type="molecule type" value="Genomic_DNA"/>
</dbReference>
<proteinExistence type="inferred from homology"/>
<comment type="catalytic activity">
    <reaction evidence="6 7">
        <text>D-xylulose + ATP = D-xylulose 5-phosphate + ADP + H(+)</text>
        <dbReference type="Rhea" id="RHEA:10964"/>
        <dbReference type="ChEBI" id="CHEBI:15378"/>
        <dbReference type="ChEBI" id="CHEBI:17140"/>
        <dbReference type="ChEBI" id="CHEBI:30616"/>
        <dbReference type="ChEBI" id="CHEBI:57737"/>
        <dbReference type="ChEBI" id="CHEBI:456216"/>
        <dbReference type="EC" id="2.7.1.17"/>
    </reaction>
</comment>
<dbReference type="Gene3D" id="3.30.420.40">
    <property type="match status" value="2"/>
</dbReference>
<dbReference type="PANTHER" id="PTHR43095:SF5">
    <property type="entry name" value="XYLULOSE KINASE"/>
    <property type="match status" value="1"/>
</dbReference>
<gene>
    <name evidence="6 7 10" type="primary">xylB</name>
    <name evidence="10" type="ORF">Pla100_04740</name>
</gene>
<dbReference type="EC" id="2.7.1.17" evidence="6 7"/>
<dbReference type="CDD" id="cd07808">
    <property type="entry name" value="ASKHA_NBD_FGGY_EcXK-like"/>
    <property type="match status" value="1"/>
</dbReference>
<evidence type="ECO:0000313" key="10">
    <source>
        <dbReference type="EMBL" id="TWU03547.1"/>
    </source>
</evidence>
<evidence type="ECO:0000256" key="1">
    <source>
        <dbReference type="ARBA" id="ARBA00009156"/>
    </source>
</evidence>
<organism evidence="10 11">
    <name type="scientific">Neorhodopirellula pilleata</name>
    <dbReference type="NCBI Taxonomy" id="2714738"/>
    <lineage>
        <taxon>Bacteria</taxon>
        <taxon>Pseudomonadati</taxon>
        <taxon>Planctomycetota</taxon>
        <taxon>Planctomycetia</taxon>
        <taxon>Pirellulales</taxon>
        <taxon>Pirellulaceae</taxon>
        <taxon>Neorhodopirellula</taxon>
    </lineage>
</organism>
<dbReference type="GO" id="GO:0042732">
    <property type="term" value="P:D-xylose metabolic process"/>
    <property type="evidence" value="ECO:0007669"/>
    <property type="project" value="UniProtKB-KW"/>
</dbReference>
<feature type="site" description="Important for activity" evidence="6">
    <location>
        <position position="8"/>
    </location>
</feature>
<evidence type="ECO:0000256" key="5">
    <source>
        <dbReference type="ARBA" id="ARBA00022840"/>
    </source>
</evidence>
<dbReference type="OrthoDB" id="9805576at2"/>
<evidence type="ECO:0000256" key="7">
    <source>
        <dbReference type="RuleBase" id="RU364073"/>
    </source>
</evidence>